<reference evidence="2" key="1">
    <citation type="journal article" date="2024" name="Front. Bioeng. Biotechnol.">
        <title>Genome-scale model development and genomic sequencing of the oleaginous clade Lipomyces.</title>
        <authorList>
            <person name="Czajka J.J."/>
            <person name="Han Y."/>
            <person name="Kim J."/>
            <person name="Mondo S.J."/>
            <person name="Hofstad B.A."/>
            <person name="Robles A."/>
            <person name="Haridas S."/>
            <person name="Riley R."/>
            <person name="LaButti K."/>
            <person name="Pangilinan J."/>
            <person name="Andreopoulos W."/>
            <person name="Lipzen A."/>
            <person name="Yan J."/>
            <person name="Wang M."/>
            <person name="Ng V."/>
            <person name="Grigoriev I.V."/>
            <person name="Spatafora J.W."/>
            <person name="Magnuson J.K."/>
            <person name="Baker S.E."/>
            <person name="Pomraning K.R."/>
        </authorList>
    </citation>
    <scope>NUCLEOTIDE SEQUENCE [LARGE SCALE GENOMIC DNA]</scope>
    <source>
        <strain evidence="2">CBS 10300</strain>
    </source>
</reference>
<sequence>MGLVMLGSGSEKALEEMMQYAHETQHEKIVRGLAVGIALLMYGKEEAADTLIDQLLDQQDPILRYGGIFTVALAYCGTGNNTAIKRLLHQAVSDVNDDVRRASVMSLGFILFRNPTAVPRMVELLSESYNPQLDMVPRLL</sequence>
<accession>A0ACC3TW58</accession>
<protein>
    <submittedName>
        <fullName evidence="1">Uncharacterized protein</fullName>
    </submittedName>
</protein>
<gene>
    <name evidence="1" type="ORF">V1517DRAFT_314853</name>
</gene>
<dbReference type="EMBL" id="MU970041">
    <property type="protein sequence ID" value="KAK9325419.1"/>
    <property type="molecule type" value="Genomic_DNA"/>
</dbReference>
<proteinExistence type="predicted"/>
<organism evidence="1 2">
    <name type="scientific">Lipomyces orientalis</name>
    <dbReference type="NCBI Taxonomy" id="1233043"/>
    <lineage>
        <taxon>Eukaryota</taxon>
        <taxon>Fungi</taxon>
        <taxon>Dikarya</taxon>
        <taxon>Ascomycota</taxon>
        <taxon>Saccharomycotina</taxon>
        <taxon>Lipomycetes</taxon>
        <taxon>Lipomycetales</taxon>
        <taxon>Lipomycetaceae</taxon>
        <taxon>Lipomyces</taxon>
    </lineage>
</organism>
<evidence type="ECO:0000313" key="1">
    <source>
        <dbReference type="EMBL" id="KAK9325419.1"/>
    </source>
</evidence>
<keyword evidence="2" id="KW-1185">Reference proteome</keyword>
<evidence type="ECO:0000313" key="2">
    <source>
        <dbReference type="Proteomes" id="UP001489719"/>
    </source>
</evidence>
<name>A0ACC3TW58_9ASCO</name>
<comment type="caution">
    <text evidence="1">The sequence shown here is derived from an EMBL/GenBank/DDBJ whole genome shotgun (WGS) entry which is preliminary data.</text>
</comment>
<dbReference type="Proteomes" id="UP001489719">
    <property type="component" value="Unassembled WGS sequence"/>
</dbReference>